<evidence type="ECO:0000256" key="2">
    <source>
        <dbReference type="ARBA" id="ARBA00022448"/>
    </source>
</evidence>
<feature type="region of interest" description="Disordered" evidence="4">
    <location>
        <begin position="82"/>
        <end position="109"/>
    </location>
</feature>
<feature type="compositionally biased region" description="Polar residues" evidence="4">
    <location>
        <begin position="85"/>
        <end position="109"/>
    </location>
</feature>
<dbReference type="VEuPathDB" id="FungiDB:SeMB42_g03332"/>
<evidence type="ECO:0008006" key="9">
    <source>
        <dbReference type="Google" id="ProtNLM"/>
    </source>
</evidence>
<accession>A0A507D8V8</accession>
<evidence type="ECO:0000259" key="6">
    <source>
        <dbReference type="Pfam" id="PF23036"/>
    </source>
</evidence>
<dbReference type="Proteomes" id="UP000320475">
    <property type="component" value="Unassembled WGS sequence"/>
</dbReference>
<gene>
    <name evidence="7" type="ORF">SeLEV6574_g02469</name>
</gene>
<dbReference type="PANTHER" id="PTHR13251:SF3">
    <property type="entry name" value="TRAFFICKING PROTEIN PARTICLE COMPLEX SUBUNIT 10"/>
    <property type="match status" value="1"/>
</dbReference>
<keyword evidence="3" id="KW-0333">Golgi apparatus</keyword>
<reference evidence="7 8" key="1">
    <citation type="journal article" date="2019" name="Sci. Rep.">
        <title>Comparative genomics of chytrid fungi reveal insights into the obligate biotrophic and pathogenic lifestyle of Synchytrium endobioticum.</title>
        <authorList>
            <person name="van de Vossenberg B.T.L.H."/>
            <person name="Warris S."/>
            <person name="Nguyen H.D.T."/>
            <person name="van Gent-Pelzer M.P.E."/>
            <person name="Joly D.L."/>
            <person name="van de Geest H.C."/>
            <person name="Bonants P.J.M."/>
            <person name="Smith D.S."/>
            <person name="Levesque C.A."/>
            <person name="van der Lee T.A.J."/>
        </authorList>
    </citation>
    <scope>NUCLEOTIDE SEQUENCE [LARGE SCALE GENOMIC DNA]</scope>
    <source>
        <strain evidence="7 8">LEV6574</strain>
    </source>
</reference>
<comment type="subcellular location">
    <subcellularLocation>
        <location evidence="1">Golgi apparatus</location>
    </subcellularLocation>
</comment>
<evidence type="ECO:0000313" key="7">
    <source>
        <dbReference type="EMBL" id="TPX47765.1"/>
    </source>
</evidence>
<dbReference type="GO" id="GO:0005829">
    <property type="term" value="C:cytosol"/>
    <property type="evidence" value="ECO:0007669"/>
    <property type="project" value="GOC"/>
</dbReference>
<name>A0A507D8V8_9FUNG</name>
<dbReference type="OrthoDB" id="10256906at2759"/>
<proteinExistence type="predicted"/>
<sequence length="1354" mass="151511">MADKRVIVTYCDDAQIWPLISEHLSCRLPLRNLTWNGLPSRTTIPPASATLSPQQSPITDISCINTNALGNNTGVPGATATAGASMSNSTTSATGGIDPSKNTHTSSTRSIHTLDIELKKFSPDVFPKEGPITLNPSTIFCHMYLVSCEDIQVYKTAAKKQLQDWINLITSKRNQEWLIVYLPGPSEKRSSRFLSVGAASVVDKIKSDFNTQKRDRVTELRLFQPAVSEIEVWADFFGKLKESILSGFTMNLLQRDEDTKRLEAQRHLPGWNYNQYFIMKEMVATIYEAMTIYDSALQCYDELASLFTQMQTDQGTPWFKSFGATESGDDSEDVCNLQRKSYRELILQTNCTIFDFRCYLFGRQCQLLIKLNNPTEIGHRAKTFVTTFARTLREYQASLIPYFCEAWVYSTCLHIVSHCEEVLAVSPANSIALEIYEAAKAELLHHARIQLDILGGLAGLIPPSSVLTIRNREGLGAHLSISAFTNKELKSALQDPELFDKLYLNLTARTFEGYELAHRRRHSMMMRNDAATLHFHRRRYLEASKEWDPIVFKYTEDGWTAIDTILVDKLARCQQELGERIKLVQSCLHVLSHPTGVSNDELCGFVDLVQTVSSQMEGPIIRESDSIFRISVLGMVVKVGDEDGVNVELEVFSNIPKDITMDQISLTMVGGEVNDDVVLRRKKVLLKPGSSNIVRVSSEKTCVPGPYAVENIKLDLGLVSFSYNMLKDNRKHVFKIVERATSLRVTVSLPDQITYGEPVSRLQVRIHARQSGIESGVVVLSPLSGLMVLPLGKNISYRIYSALETRANEAGRELTTESVDSHFQIPNLGKDEIIEFEAPFTTRSPSRMDSPIGHVDPETNEVEHMVKVTMNYTTSDGRRRIYSAVERIKMGIPLLINHNFMDSETGYNLSVRVAGRRPVPSRLVKARLLAPEKVVVKEYVGAPEQTLFVEQQHAFSYSLVPGDEGFYNTSRNGVVIECQFNIQYCGLQEEVELYVLSKLEEYLIRHSAGQYVGFLCQYLRDRVIGKLDFTNYAIMGSMDFVEHDKASLALLLSSEDSEVRDRLLGLMQNFQEAHKKIDVDLIRQTVKVLPKTIVYNVYLPIYPILVLAELKLATSARRDFVVGDVIPCILTTEEVRWLVSEVSSLEVLCEALIQSDLWMFSGTRRHALCLKKGEPQHVSVSLIPLKTGKLPLPTFQISLMRVNDNTASDGPKPNSQGNSLIAHILFLGARQVSVVPQSSSAQMFVSDDVTGLMQSGGGLAHMAYLLELFEDPPMVSFCRKSKNAGLLDVHSARISNEGVSRSIEEEPQNTTAINIVTSWTHRSSPKLARIVGSMGDTSGTPRAPDVAETLFGWV</sequence>
<dbReference type="GO" id="GO:1990071">
    <property type="term" value="C:TRAPPII protein complex"/>
    <property type="evidence" value="ECO:0007669"/>
    <property type="project" value="InterPro"/>
</dbReference>
<feature type="domain" description="TRAPPC10/Trs130 C-terminal" evidence="5">
    <location>
        <begin position="1109"/>
        <end position="1204"/>
    </location>
</feature>
<dbReference type="InterPro" id="IPR056913">
    <property type="entry name" value="TRAPPC10/Trs130_N"/>
</dbReference>
<dbReference type="EMBL" id="QEAM01000069">
    <property type="protein sequence ID" value="TPX47765.1"/>
    <property type="molecule type" value="Genomic_DNA"/>
</dbReference>
<dbReference type="GO" id="GO:0006891">
    <property type="term" value="P:intra-Golgi vesicle-mediated transport"/>
    <property type="evidence" value="ECO:0007669"/>
    <property type="project" value="TreeGrafter"/>
</dbReference>
<organism evidence="7 8">
    <name type="scientific">Synchytrium endobioticum</name>
    <dbReference type="NCBI Taxonomy" id="286115"/>
    <lineage>
        <taxon>Eukaryota</taxon>
        <taxon>Fungi</taxon>
        <taxon>Fungi incertae sedis</taxon>
        <taxon>Chytridiomycota</taxon>
        <taxon>Chytridiomycota incertae sedis</taxon>
        <taxon>Chytridiomycetes</taxon>
        <taxon>Synchytriales</taxon>
        <taxon>Synchytriaceae</taxon>
        <taxon>Synchytrium</taxon>
    </lineage>
</organism>
<evidence type="ECO:0000259" key="5">
    <source>
        <dbReference type="Pfam" id="PF12584"/>
    </source>
</evidence>
<dbReference type="InterPro" id="IPR045126">
    <property type="entry name" value="TRAPPC10/Trs130"/>
</dbReference>
<dbReference type="GO" id="GO:0034498">
    <property type="term" value="P:early endosome to Golgi transport"/>
    <property type="evidence" value="ECO:0007669"/>
    <property type="project" value="TreeGrafter"/>
</dbReference>
<dbReference type="InterPro" id="IPR022233">
    <property type="entry name" value="TRAPPC10/Trs130_C"/>
</dbReference>
<feature type="domain" description="TRAPPC10/Trs130 N-terminal" evidence="6">
    <location>
        <begin position="102"/>
        <end position="377"/>
    </location>
</feature>
<evidence type="ECO:0000256" key="3">
    <source>
        <dbReference type="ARBA" id="ARBA00023034"/>
    </source>
</evidence>
<dbReference type="Pfam" id="PF12584">
    <property type="entry name" value="TRAPPC10"/>
    <property type="match status" value="1"/>
</dbReference>
<protein>
    <recommendedName>
        <fullName evidence="9">Trafficking protein particle complex subunit 10</fullName>
    </recommendedName>
</protein>
<comment type="caution">
    <text evidence="7">The sequence shown here is derived from an EMBL/GenBank/DDBJ whole genome shotgun (WGS) entry which is preliminary data.</text>
</comment>
<keyword evidence="2" id="KW-0813">Transport</keyword>
<evidence type="ECO:0000256" key="4">
    <source>
        <dbReference type="SAM" id="MobiDB-lite"/>
    </source>
</evidence>
<evidence type="ECO:0000313" key="8">
    <source>
        <dbReference type="Proteomes" id="UP000320475"/>
    </source>
</evidence>
<dbReference type="PANTHER" id="PTHR13251">
    <property type="entry name" value="EPILEPSY HOLOPROSENCEPHALY CANDIDATE 1/TMEM1"/>
    <property type="match status" value="1"/>
</dbReference>
<evidence type="ECO:0000256" key="1">
    <source>
        <dbReference type="ARBA" id="ARBA00004555"/>
    </source>
</evidence>
<dbReference type="Pfam" id="PF23036">
    <property type="entry name" value="TRAPPC10_1st"/>
    <property type="match status" value="1"/>
</dbReference>